<evidence type="ECO:0000313" key="1">
    <source>
        <dbReference type="EMBL" id="KAJ0013510.1"/>
    </source>
</evidence>
<organism evidence="1 2">
    <name type="scientific">Pistacia integerrima</name>
    <dbReference type="NCBI Taxonomy" id="434235"/>
    <lineage>
        <taxon>Eukaryota</taxon>
        <taxon>Viridiplantae</taxon>
        <taxon>Streptophyta</taxon>
        <taxon>Embryophyta</taxon>
        <taxon>Tracheophyta</taxon>
        <taxon>Spermatophyta</taxon>
        <taxon>Magnoliopsida</taxon>
        <taxon>eudicotyledons</taxon>
        <taxon>Gunneridae</taxon>
        <taxon>Pentapetalae</taxon>
        <taxon>rosids</taxon>
        <taxon>malvids</taxon>
        <taxon>Sapindales</taxon>
        <taxon>Anacardiaceae</taxon>
        <taxon>Pistacia</taxon>
    </lineage>
</organism>
<keyword evidence="2" id="KW-1185">Reference proteome</keyword>
<sequence length="530" mass="59689">MSSSFPFLPTHTGEKYPKLPNSCQISSEKEHMTNPIYPQTSPSAPNRATAGHSFSPSSRFPNDMLVSSVSPNERNSQNFPFISQSSRGRTTMPPTHFSPSEVQSTGSINVPEENKDMSWCIDPVQDFLHFPENVPIRTGLVESNTGDMGSEDHAKSAEWQDWADQLISVEDGPDPNWSEILANVDAAEARPKVLKPSTSISVQQPQIHQHQLLPSEEFHAVANPLSTVPQAKARMRWTPELHESFVEAVNQLGGSERATPKGVLKVMNVEGLTIYHVKSHLQKYRTARHQPESSEGMSYCFALVFLFLGHAIAIQVMIKFGRIQLVEKYCSLCRNIREEIDPYRRDEINGPENVSKIVYIKYKVIYIYLKASLDDTNKRTMSITEALRMQMEVQKRLHEQLEIQRNLQLRIEEQGKYLQEMFEQQRKLENDKPNVSSSNHDNPSSPSAKPKQHSPKNEKPEAAELDLTKTGRSIGTVNTSSEESPQSSSRKQKSPEPKPVDLDDEKSGHTNTKRARTNETAECSAKSALD</sequence>
<gene>
    <name evidence="1" type="ORF">Pint_20370</name>
</gene>
<protein>
    <submittedName>
        <fullName evidence="1">Uncharacterized protein</fullName>
    </submittedName>
</protein>
<comment type="caution">
    <text evidence="1">The sequence shown here is derived from an EMBL/GenBank/DDBJ whole genome shotgun (WGS) entry which is preliminary data.</text>
</comment>
<dbReference type="Proteomes" id="UP001163603">
    <property type="component" value="Chromosome 13"/>
</dbReference>
<proteinExistence type="predicted"/>
<name>A0ACC0X8F1_9ROSI</name>
<accession>A0ACC0X8F1</accession>
<dbReference type="EMBL" id="CM047748">
    <property type="protein sequence ID" value="KAJ0013510.1"/>
    <property type="molecule type" value="Genomic_DNA"/>
</dbReference>
<evidence type="ECO:0000313" key="2">
    <source>
        <dbReference type="Proteomes" id="UP001163603"/>
    </source>
</evidence>
<reference evidence="2" key="1">
    <citation type="journal article" date="2023" name="G3 (Bethesda)">
        <title>Genome assembly and association tests identify interacting loci associated with vigor, precocity, and sex in interspecific pistachio rootstocks.</title>
        <authorList>
            <person name="Palmer W."/>
            <person name="Jacygrad E."/>
            <person name="Sagayaradj S."/>
            <person name="Cavanaugh K."/>
            <person name="Han R."/>
            <person name="Bertier L."/>
            <person name="Beede B."/>
            <person name="Kafkas S."/>
            <person name="Golino D."/>
            <person name="Preece J."/>
            <person name="Michelmore R."/>
        </authorList>
    </citation>
    <scope>NUCLEOTIDE SEQUENCE [LARGE SCALE GENOMIC DNA]</scope>
</reference>